<evidence type="ECO:0000313" key="1">
    <source>
        <dbReference type="EMBL" id="KAJ1943326.1"/>
    </source>
</evidence>
<accession>A0ACC1J9W4</accession>
<evidence type="ECO:0000313" key="2">
    <source>
        <dbReference type="Proteomes" id="UP001150603"/>
    </source>
</evidence>
<sequence>MLRTTKLFQRASPLFSTAARRTALQVPRPQQSRPFTLLPGASRLSPFKRTLLYWTLGTTSAATLGYWLMKDELEMLDNEKPPPELQLAANRQHKGYAVVELPDASKERLVVLGSGWGAVSLLKTLEPGLYDVISISPNNYFVFTPLLPSVTVGTVEFRSVMEPIRRILKRTRGRYIEAGAIDVDFEAKMVLVERQGQLMWVPYGRLVVGVGAQSVTHGVNGLEHCHQLKTVSDARSIRQHIMCNFEQAVLPTTSLEEKKRLLTFVVCGGGPTGCEFAAELYDLLVEDLVHYFPETIQNLVDVIIVQSRDHILNAMDSKVSKFAEDTFSRRKMKVITNSRVARITDTSIFYTNKDADGQIIEHEVPQGFVLWSTGLSLTPFTRLICDHLAGAQKNRHAITVDDCLRVKGIPDGSVYALGDCATIEMPRLLEHIQELFDSVEHTSTNEITRDEFEVFIRSTARKYPLAASHLQKLGSHFDDFDTDGNGVMCLGEFKNMLAHV</sequence>
<keyword evidence="2" id="KW-1185">Reference proteome</keyword>
<proteinExistence type="predicted"/>
<comment type="caution">
    <text evidence="1">The sequence shown here is derived from an EMBL/GenBank/DDBJ whole genome shotgun (WGS) entry which is preliminary data.</text>
</comment>
<organism evidence="1 2">
    <name type="scientific">Linderina macrospora</name>
    <dbReference type="NCBI Taxonomy" id="4868"/>
    <lineage>
        <taxon>Eukaryota</taxon>
        <taxon>Fungi</taxon>
        <taxon>Fungi incertae sedis</taxon>
        <taxon>Zoopagomycota</taxon>
        <taxon>Kickxellomycotina</taxon>
        <taxon>Kickxellomycetes</taxon>
        <taxon>Kickxellales</taxon>
        <taxon>Kickxellaceae</taxon>
        <taxon>Linderina</taxon>
    </lineage>
</organism>
<reference evidence="1" key="1">
    <citation type="submission" date="2022-07" db="EMBL/GenBank/DDBJ databases">
        <title>Phylogenomic reconstructions and comparative analyses of Kickxellomycotina fungi.</title>
        <authorList>
            <person name="Reynolds N.K."/>
            <person name="Stajich J.E."/>
            <person name="Barry K."/>
            <person name="Grigoriev I.V."/>
            <person name="Crous P."/>
            <person name="Smith M.E."/>
        </authorList>
    </citation>
    <scope>NUCLEOTIDE SEQUENCE</scope>
    <source>
        <strain evidence="1">NRRL 5244</strain>
    </source>
</reference>
<name>A0ACC1J9W4_9FUNG</name>
<dbReference type="EMBL" id="JANBPW010001734">
    <property type="protein sequence ID" value="KAJ1943326.1"/>
    <property type="molecule type" value="Genomic_DNA"/>
</dbReference>
<dbReference type="Proteomes" id="UP001150603">
    <property type="component" value="Unassembled WGS sequence"/>
</dbReference>
<feature type="non-terminal residue" evidence="1">
    <location>
        <position position="500"/>
    </location>
</feature>
<protein>
    <submittedName>
        <fullName evidence="1">Uncharacterized protein</fullName>
    </submittedName>
</protein>
<gene>
    <name evidence="1" type="ORF">FBU59_002945</name>
</gene>